<dbReference type="GO" id="GO:0006310">
    <property type="term" value="P:DNA recombination"/>
    <property type="evidence" value="ECO:0007669"/>
    <property type="project" value="UniProtKB-KW"/>
</dbReference>
<evidence type="ECO:0000256" key="2">
    <source>
        <dbReference type="ARBA" id="ARBA00023125"/>
    </source>
</evidence>
<dbReference type="GO" id="GO:0003677">
    <property type="term" value="F:DNA binding"/>
    <property type="evidence" value="ECO:0007669"/>
    <property type="project" value="UniProtKB-UniRule"/>
</dbReference>
<dbReference type="PROSITE" id="PS51898">
    <property type="entry name" value="TYR_RECOMBINASE"/>
    <property type="match status" value="1"/>
</dbReference>
<dbReference type="SUPFAM" id="SSF56349">
    <property type="entry name" value="DNA breaking-rejoining enzymes"/>
    <property type="match status" value="1"/>
</dbReference>
<evidence type="ECO:0000256" key="5">
    <source>
        <dbReference type="SAM" id="MobiDB-lite"/>
    </source>
</evidence>
<feature type="domain" description="Core-binding (CB)" evidence="7">
    <location>
        <begin position="58"/>
        <end position="138"/>
    </location>
</feature>
<evidence type="ECO:0000256" key="1">
    <source>
        <dbReference type="ARBA" id="ARBA00022908"/>
    </source>
</evidence>
<dbReference type="EMBL" id="CP029836">
    <property type="protein sequence ID" value="AWU98071.1"/>
    <property type="molecule type" value="Genomic_DNA"/>
</dbReference>
<name>A0A2U9SGB7_9PROT</name>
<reference evidence="8 9" key="1">
    <citation type="submission" date="2018-06" db="EMBL/GenBank/DDBJ databases">
        <title>Complete genome sequencing of Azospirillum sp. M2T2B2.</title>
        <authorList>
            <person name="Heo J."/>
            <person name="Kim S.-J."/>
            <person name="Kwon S.-W."/>
            <person name="Anandham R."/>
        </authorList>
    </citation>
    <scope>NUCLEOTIDE SEQUENCE [LARGE SCALE GENOMIC DNA]</scope>
    <source>
        <strain evidence="8 9">M2T2B2</strain>
        <plasmid evidence="8 9">unnamed6</plasmid>
    </source>
</reference>
<dbReference type="PROSITE" id="PS51900">
    <property type="entry name" value="CB"/>
    <property type="match status" value="1"/>
</dbReference>
<evidence type="ECO:0000256" key="3">
    <source>
        <dbReference type="ARBA" id="ARBA00023172"/>
    </source>
</evidence>
<keyword evidence="1" id="KW-0229">DNA integration</keyword>
<dbReference type="AlphaFoldDB" id="A0A2U9SGB7"/>
<evidence type="ECO:0000313" key="8">
    <source>
        <dbReference type="EMBL" id="AWU98071.1"/>
    </source>
</evidence>
<feature type="region of interest" description="Disordered" evidence="5">
    <location>
        <begin position="1"/>
        <end position="35"/>
    </location>
</feature>
<evidence type="ECO:0000259" key="6">
    <source>
        <dbReference type="PROSITE" id="PS51898"/>
    </source>
</evidence>
<dbReference type="InterPro" id="IPR011010">
    <property type="entry name" value="DNA_brk_join_enz"/>
</dbReference>
<dbReference type="InterPro" id="IPR052925">
    <property type="entry name" value="Phage_Integrase-like_Recomb"/>
</dbReference>
<accession>A0A2U9SGB7</accession>
<dbReference type="CDD" id="cd00799">
    <property type="entry name" value="INT_Cre_C"/>
    <property type="match status" value="1"/>
</dbReference>
<dbReference type="InterPro" id="IPR044068">
    <property type="entry name" value="CB"/>
</dbReference>
<dbReference type="Gene3D" id="1.10.150.130">
    <property type="match status" value="1"/>
</dbReference>
<dbReference type="Gene3D" id="1.10.443.10">
    <property type="entry name" value="Intergrase catalytic core"/>
    <property type="match status" value="1"/>
</dbReference>
<feature type="domain" description="Tyr recombinase" evidence="6">
    <location>
        <begin position="177"/>
        <end position="374"/>
    </location>
</feature>
<dbReference type="PANTHER" id="PTHR34605">
    <property type="entry name" value="PHAGE_INTEGRASE DOMAIN-CONTAINING PROTEIN"/>
    <property type="match status" value="1"/>
</dbReference>
<protein>
    <submittedName>
        <fullName evidence="8">Integrase</fullName>
    </submittedName>
</protein>
<dbReference type="RefSeq" id="WP_111070860.1">
    <property type="nucleotide sequence ID" value="NZ_CP029836.1"/>
</dbReference>
<feature type="compositionally biased region" description="Basic and acidic residues" evidence="5">
    <location>
        <begin position="1"/>
        <end position="16"/>
    </location>
</feature>
<organism evidence="8 9">
    <name type="scientific">Azospirillum ramasamyi</name>
    <dbReference type="NCBI Taxonomy" id="682998"/>
    <lineage>
        <taxon>Bacteria</taxon>
        <taxon>Pseudomonadati</taxon>
        <taxon>Pseudomonadota</taxon>
        <taxon>Alphaproteobacteria</taxon>
        <taxon>Rhodospirillales</taxon>
        <taxon>Azospirillaceae</taxon>
        <taxon>Azospirillum</taxon>
    </lineage>
</organism>
<dbReference type="Proteomes" id="UP000249605">
    <property type="component" value="Plasmid unnamed6"/>
</dbReference>
<keyword evidence="3" id="KW-0233">DNA recombination</keyword>
<evidence type="ECO:0000313" key="9">
    <source>
        <dbReference type="Proteomes" id="UP000249605"/>
    </source>
</evidence>
<keyword evidence="2 4" id="KW-0238">DNA-binding</keyword>
<proteinExistence type="predicted"/>
<dbReference type="KEGG" id="azm:DM194_27675"/>
<dbReference type="InterPro" id="IPR010998">
    <property type="entry name" value="Integrase_recombinase_N"/>
</dbReference>
<sequence>MDNKDECGAPDNRRTEPLTVGPADGPAPDDQDAVDPAALPVTLGRTGGALADPTDLIAEDAAAARRYTELSRAPSTLRAYAVDWAAYLAWCGERGFAPLPSHPAQVALFIGHQADAGLAVPSINRRLAAIAHHHRRARQPLPSAHPDAAVMEDAMAGVRRARAQESAAAPGGKRRGGKKKAATADLVRAMLDAIPESGLRNLRDRALLAFGLATAMRRSELAALRVEHLTWTRDGVDVLVPLSKTDQEGKGAVIAVPRGLRIRPVLLLETWLGASGITEGPVFRRMFKGDRPSPHPMSGEAIALVAKERASAVGLDPAAIGAHSLRSGFLTSAAESGATVFKMQSQSRHKSLDVLAGYVQDADRYKDHAGGRFL</sequence>
<keyword evidence="8" id="KW-0614">Plasmid</keyword>
<dbReference type="PANTHER" id="PTHR34605:SF4">
    <property type="entry name" value="DNA ADENINE METHYLTRANSFERASE"/>
    <property type="match status" value="1"/>
</dbReference>
<geneLocation type="plasmid" evidence="8 9">
    <name>unnamed6</name>
</geneLocation>
<dbReference type="GO" id="GO:0015074">
    <property type="term" value="P:DNA integration"/>
    <property type="evidence" value="ECO:0007669"/>
    <property type="project" value="UniProtKB-KW"/>
</dbReference>
<evidence type="ECO:0000256" key="4">
    <source>
        <dbReference type="PROSITE-ProRule" id="PRU01248"/>
    </source>
</evidence>
<dbReference type="OrthoDB" id="5513193at2"/>
<gene>
    <name evidence="8" type="ORF">DM194_27675</name>
</gene>
<dbReference type="SUPFAM" id="SSF47823">
    <property type="entry name" value="lambda integrase-like, N-terminal domain"/>
    <property type="match status" value="1"/>
</dbReference>
<dbReference type="Pfam" id="PF00589">
    <property type="entry name" value="Phage_integrase"/>
    <property type="match status" value="1"/>
</dbReference>
<keyword evidence="9" id="KW-1185">Reference proteome</keyword>
<dbReference type="InterPro" id="IPR013762">
    <property type="entry name" value="Integrase-like_cat_sf"/>
</dbReference>
<evidence type="ECO:0000259" key="7">
    <source>
        <dbReference type="PROSITE" id="PS51900"/>
    </source>
</evidence>
<dbReference type="InterPro" id="IPR002104">
    <property type="entry name" value="Integrase_catalytic"/>
</dbReference>